<dbReference type="STRING" id="697282.Mettu_1029"/>
<reference evidence="1 2" key="1">
    <citation type="submission" date="2011-06" db="EMBL/GenBank/DDBJ databases">
        <title>Genomic sequence of Methylobacter tundripaludum SV96.</title>
        <authorList>
            <consortium name="US DOE Joint Genome Institute"/>
            <person name="Lucas S."/>
            <person name="Han J."/>
            <person name="Lapidus A."/>
            <person name="Cheng J.-F."/>
            <person name="Goodwin L."/>
            <person name="Pitluck S."/>
            <person name="Held B."/>
            <person name="Detter J.C."/>
            <person name="Han C."/>
            <person name="Tapia R."/>
            <person name="Land M."/>
            <person name="Hauser L."/>
            <person name="Kyrpides N."/>
            <person name="Ivanova N."/>
            <person name="Ovchinnikova G."/>
            <person name="Pagani I."/>
            <person name="Klotz M.G."/>
            <person name="Dispirito A.A."/>
            <person name="Murrell J.C."/>
            <person name="Dunfield P."/>
            <person name="Kalyuzhnaya M.G."/>
            <person name="Svenning M."/>
            <person name="Trotsenko Y.A."/>
            <person name="Stein L.Y."/>
            <person name="Woyke T."/>
        </authorList>
    </citation>
    <scope>NUCLEOTIDE SEQUENCE [LARGE SCALE GENOMIC DNA]</scope>
    <source>
        <strain evidence="2">ATCC BAA-1195 / DSM 17260 / SV96</strain>
    </source>
</reference>
<evidence type="ECO:0000313" key="2">
    <source>
        <dbReference type="Proteomes" id="UP000004664"/>
    </source>
</evidence>
<gene>
    <name evidence="1" type="ORF">Mettu_1029</name>
</gene>
<dbReference type="AlphaFoldDB" id="G3IS16"/>
<evidence type="ECO:0000313" key="1">
    <source>
        <dbReference type="EMBL" id="EGW22227.1"/>
    </source>
</evidence>
<dbReference type="HOGENOM" id="CLU_2538751_0_0_6"/>
<organism evidence="1 2">
    <name type="scientific">Methylobacter tundripaludum (strain ATCC BAA-1195 / DSM 17260 / SV96)</name>
    <dbReference type="NCBI Taxonomy" id="697282"/>
    <lineage>
        <taxon>Bacteria</taxon>
        <taxon>Pseudomonadati</taxon>
        <taxon>Pseudomonadota</taxon>
        <taxon>Gammaproteobacteria</taxon>
        <taxon>Methylococcales</taxon>
        <taxon>Methylococcaceae</taxon>
        <taxon>Methylobacter</taxon>
    </lineage>
</organism>
<sequence length="83" mass="9816">MKEREVMFTDIVSVLEFESYDKINRHLTLGWILLGVFSIQYSEHGYTSRYSIGWSRKNGDIKYPEKTQGELLLAEYENEDCPF</sequence>
<dbReference type="RefSeq" id="WP_006890200.1">
    <property type="nucleotide sequence ID" value="NZ_JH109152.1"/>
</dbReference>
<accession>G3IS16</accession>
<name>G3IS16_METTV</name>
<proteinExistence type="predicted"/>
<protein>
    <submittedName>
        <fullName evidence="1">Uncharacterized protein</fullName>
    </submittedName>
</protein>
<keyword evidence="2" id="KW-1185">Reference proteome</keyword>
<dbReference type="OrthoDB" id="7068317at2"/>
<dbReference type="Proteomes" id="UP000004664">
    <property type="component" value="Unassembled WGS sequence"/>
</dbReference>
<dbReference type="EMBL" id="JH109152">
    <property type="protein sequence ID" value="EGW22227.1"/>
    <property type="molecule type" value="Genomic_DNA"/>
</dbReference>